<reference evidence="1 2" key="1">
    <citation type="submission" date="2018-04" db="EMBL/GenBank/DDBJ databases">
        <authorList>
            <person name="Vogel A."/>
        </authorList>
    </citation>
    <scope>NUCLEOTIDE SEQUENCE [LARGE SCALE GENOMIC DNA]</scope>
</reference>
<dbReference type="Proteomes" id="UP000595140">
    <property type="component" value="Unassembled WGS sequence"/>
</dbReference>
<evidence type="ECO:0000313" key="2">
    <source>
        <dbReference type="Proteomes" id="UP000595140"/>
    </source>
</evidence>
<accession>A0A484NGG7</accession>
<protein>
    <submittedName>
        <fullName evidence="1">Uncharacterized protein</fullName>
    </submittedName>
</protein>
<gene>
    <name evidence="1" type="ORF">CCAM_LOCUS41779</name>
</gene>
<keyword evidence="2" id="KW-1185">Reference proteome</keyword>
<evidence type="ECO:0000313" key="1">
    <source>
        <dbReference type="EMBL" id="VFR00004.1"/>
    </source>
</evidence>
<sequence length="66" mass="7545">MDGATQSRCCIQRIDLAMVEDNHDDGKRETKTKRLCGCYGAPFLHCLMLHFVICQKKDCIAEKNQI</sequence>
<organism evidence="1 2">
    <name type="scientific">Cuscuta campestris</name>
    <dbReference type="NCBI Taxonomy" id="132261"/>
    <lineage>
        <taxon>Eukaryota</taxon>
        <taxon>Viridiplantae</taxon>
        <taxon>Streptophyta</taxon>
        <taxon>Embryophyta</taxon>
        <taxon>Tracheophyta</taxon>
        <taxon>Spermatophyta</taxon>
        <taxon>Magnoliopsida</taxon>
        <taxon>eudicotyledons</taxon>
        <taxon>Gunneridae</taxon>
        <taxon>Pentapetalae</taxon>
        <taxon>asterids</taxon>
        <taxon>lamiids</taxon>
        <taxon>Solanales</taxon>
        <taxon>Convolvulaceae</taxon>
        <taxon>Cuscuteae</taxon>
        <taxon>Cuscuta</taxon>
        <taxon>Cuscuta subgen. Grammica</taxon>
        <taxon>Cuscuta sect. Cleistogrammica</taxon>
    </lineage>
</organism>
<dbReference type="AlphaFoldDB" id="A0A484NGG7"/>
<name>A0A484NGG7_9ASTE</name>
<dbReference type="EMBL" id="OOIL02006673">
    <property type="protein sequence ID" value="VFR00004.1"/>
    <property type="molecule type" value="Genomic_DNA"/>
</dbReference>
<proteinExistence type="predicted"/>